<evidence type="ECO:0000259" key="1">
    <source>
        <dbReference type="Pfam" id="PF12705"/>
    </source>
</evidence>
<protein>
    <submittedName>
        <fullName evidence="2">Double-strand break repair protein AddB</fullName>
    </submittedName>
</protein>
<dbReference type="SUPFAM" id="SSF52540">
    <property type="entry name" value="P-loop containing nucleoside triphosphate hydrolases"/>
    <property type="match status" value="1"/>
</dbReference>
<sequence length="1062" mass="117124">MVGKAPRLLTIPPGRPFLRTLTQALLDGRLTDGFRYDPTDPLSLAGVTLLVPTRRAARVLRSEFVDLLGGRAAILPDIRTLGETDDDSGFFDLDAPQLMDLAPPVSGTVMLLELARLILAWRNQLPEIVRSIHSDTPLVAPASPADAVWLARALVELIEAAETEGCDWKDLDNLQSADFGSWWQLTLEFLTIATQFWPARLQELVRSSPARHRDAVLRAEAERFRRQGASGPVIVAGSTGSIPAAAELIAAIAELDQGVVVLPGLDLDMPEEDWAKLNDREISVIRPSPAVRGHPQYGLAHLLRHMKLGRADVRVLETSDPALQDRAEFLSRAMAPAEATDSWKAWRQDIDDSRVLAALGDVALIETANEREEATAIAIALRLGLEEVSDNPESRVALITPDRALARRVMSELARFGIEADDSAGTPMTGTQAAMLTQVVAEACLRPGDPVAIVSLIKHPLARFGFTAEEMRKAADALERIALRGGLKSLDLAEMEPLFAEGLEAHLADRHKPQWRISITPEEIELARLLASRVTQAVEPLVSAVIRSTDGGVLSQSLTVSDWAERTGRVLEAVTVDERGDLAGLWGDAAGEALARLLAEVLETDGQIEADGPQWVDILTALMAGQAVKPRAMRHPRVFIFGTLEARLQNVDMMVIGGMNEGSWPGQTKNNPFLSRVMKTEVGLEPPERQIGQVAHDFQMACGTRKLIFSRALRQGSAPTVASRWLQRLMALGGPLLEDEMRKRGQIYRRYADLIDEGENQAPAQRPAPRPRAELQPRSFSFSEVGRFRRDPYSIYARRILRLDPVHPFNQDPGAAERGTLYHRIVERFIREDHDPARLDALDILHRITDEEFLKEALPLHIDIVWRQRFYSVASAFLGWERQRRPEIKRSLTEVRGNVLLRPVDITISGIADRIDIRGGGFADIIDYKTGLNPSVNQARSLLDPQLALEAAALLQGAFKPAGDIKPLNLTYVRLRPGDRFSADQVNNEMATRGDNKKSALELATQSVDELGRFVHALQSGERGYVSRLIPAEQNAYGGEYDHLARVAEWSTAEAEEGAGDE</sequence>
<dbReference type="AlphaFoldDB" id="A0A4S8Q8J2"/>
<name>A0A4S8Q8J2_9HYPH</name>
<dbReference type="InterPro" id="IPR038726">
    <property type="entry name" value="PDDEXK_AddAB-type"/>
</dbReference>
<evidence type="ECO:0000313" key="3">
    <source>
        <dbReference type="Proteomes" id="UP000307378"/>
    </source>
</evidence>
<reference evidence="2 3" key="1">
    <citation type="submission" date="2019-04" db="EMBL/GenBank/DDBJ databases">
        <title>genome sequence of strain W3.</title>
        <authorList>
            <person name="Gao J."/>
            <person name="Sun J."/>
        </authorList>
    </citation>
    <scope>NUCLEOTIDE SEQUENCE [LARGE SCALE GENOMIC DNA]</scope>
    <source>
        <strain evidence="2 3">W3</strain>
    </source>
</reference>
<dbReference type="SUPFAM" id="SSF52980">
    <property type="entry name" value="Restriction endonuclease-like"/>
    <property type="match status" value="1"/>
</dbReference>
<proteinExistence type="predicted"/>
<dbReference type="Gene3D" id="3.90.320.10">
    <property type="match status" value="1"/>
</dbReference>
<dbReference type="Proteomes" id="UP000307378">
    <property type="component" value="Unassembled WGS sequence"/>
</dbReference>
<dbReference type="NCBIfam" id="TIGR02786">
    <property type="entry name" value="addB_alphas"/>
    <property type="match status" value="1"/>
</dbReference>
<comment type="caution">
    <text evidence="2">The sequence shown here is derived from an EMBL/GenBank/DDBJ whole genome shotgun (WGS) entry which is preliminary data.</text>
</comment>
<evidence type="ECO:0000313" key="2">
    <source>
        <dbReference type="EMBL" id="THV37199.1"/>
    </source>
</evidence>
<gene>
    <name evidence="2" type="primary">addB</name>
    <name evidence="2" type="ORF">FAA86_06290</name>
</gene>
<organism evidence="2 3">
    <name type="scientific">Rhizobium rosettiformans W3</name>
    <dbReference type="NCBI Taxonomy" id="538378"/>
    <lineage>
        <taxon>Bacteria</taxon>
        <taxon>Pseudomonadati</taxon>
        <taxon>Pseudomonadota</taxon>
        <taxon>Alphaproteobacteria</taxon>
        <taxon>Hyphomicrobiales</taxon>
        <taxon>Rhizobiaceae</taxon>
        <taxon>Rhizobium/Agrobacterium group</taxon>
        <taxon>Rhizobium</taxon>
    </lineage>
</organism>
<feature type="domain" description="PD-(D/E)XK endonuclease-like" evidence="1">
    <location>
        <begin position="779"/>
        <end position="1011"/>
    </location>
</feature>
<dbReference type="RefSeq" id="WP_136539088.1">
    <property type="nucleotide sequence ID" value="NZ_STGU01000003.1"/>
</dbReference>
<dbReference type="InterPro" id="IPR011335">
    <property type="entry name" value="Restrct_endonuc-II-like"/>
</dbReference>
<dbReference type="InterPro" id="IPR011604">
    <property type="entry name" value="PDDEXK-like_dom_sf"/>
</dbReference>
<dbReference type="EMBL" id="STGU01000003">
    <property type="protein sequence ID" value="THV37199.1"/>
    <property type="molecule type" value="Genomic_DNA"/>
</dbReference>
<dbReference type="InterPro" id="IPR014153">
    <property type="entry name" value="Ds_break_AddB"/>
</dbReference>
<dbReference type="Pfam" id="PF12705">
    <property type="entry name" value="PDDEXK_1"/>
    <property type="match status" value="1"/>
</dbReference>
<dbReference type="InterPro" id="IPR027417">
    <property type="entry name" value="P-loop_NTPase"/>
</dbReference>
<accession>A0A4S8Q8J2</accession>